<gene>
    <name evidence="1" type="ORF">MRB53_027803</name>
</gene>
<sequence length="69" mass="7795">MPANTGKRFAKGTAWKLESIRQGHKNEYDVARSLPQFSLSFCGCRLQSASVLRQNARCNSSNQIPWKHS</sequence>
<organism evidence="1 2">
    <name type="scientific">Persea americana</name>
    <name type="common">Avocado</name>
    <dbReference type="NCBI Taxonomy" id="3435"/>
    <lineage>
        <taxon>Eukaryota</taxon>
        <taxon>Viridiplantae</taxon>
        <taxon>Streptophyta</taxon>
        <taxon>Embryophyta</taxon>
        <taxon>Tracheophyta</taxon>
        <taxon>Spermatophyta</taxon>
        <taxon>Magnoliopsida</taxon>
        <taxon>Magnoliidae</taxon>
        <taxon>Laurales</taxon>
        <taxon>Lauraceae</taxon>
        <taxon>Persea</taxon>
    </lineage>
</organism>
<accession>A0ACC2KE88</accession>
<proteinExistence type="predicted"/>
<reference evidence="1 2" key="1">
    <citation type="journal article" date="2022" name="Hortic Res">
        <title>A haplotype resolved chromosomal level avocado genome allows analysis of novel avocado genes.</title>
        <authorList>
            <person name="Nath O."/>
            <person name="Fletcher S.J."/>
            <person name="Hayward A."/>
            <person name="Shaw L.M."/>
            <person name="Masouleh A.K."/>
            <person name="Furtado A."/>
            <person name="Henry R.J."/>
            <person name="Mitter N."/>
        </authorList>
    </citation>
    <scope>NUCLEOTIDE SEQUENCE [LARGE SCALE GENOMIC DNA]</scope>
    <source>
        <strain evidence="2">cv. Hass</strain>
    </source>
</reference>
<comment type="caution">
    <text evidence="1">The sequence shown here is derived from an EMBL/GenBank/DDBJ whole genome shotgun (WGS) entry which is preliminary data.</text>
</comment>
<evidence type="ECO:0000313" key="1">
    <source>
        <dbReference type="EMBL" id="KAJ8619274.1"/>
    </source>
</evidence>
<dbReference type="EMBL" id="CM056817">
    <property type="protein sequence ID" value="KAJ8619274.1"/>
    <property type="molecule type" value="Genomic_DNA"/>
</dbReference>
<dbReference type="Proteomes" id="UP001234297">
    <property type="component" value="Chromosome 9"/>
</dbReference>
<evidence type="ECO:0000313" key="2">
    <source>
        <dbReference type="Proteomes" id="UP001234297"/>
    </source>
</evidence>
<keyword evidence="2" id="KW-1185">Reference proteome</keyword>
<protein>
    <submittedName>
        <fullName evidence="1">Uncharacterized protein</fullName>
    </submittedName>
</protein>
<name>A0ACC2KE88_PERAE</name>